<dbReference type="AlphaFoldDB" id="K6X5M9"/>
<keyword evidence="1" id="KW-0547">Nucleotide-binding</keyword>
<dbReference type="SUPFAM" id="SSF141371">
    <property type="entry name" value="PilZ domain-like"/>
    <property type="match status" value="1"/>
</dbReference>
<dbReference type="Gene3D" id="2.40.10.220">
    <property type="entry name" value="predicted glycosyltransferase like domains"/>
    <property type="match status" value="1"/>
</dbReference>
<dbReference type="eggNOG" id="ENOG5032YUI">
    <property type="taxonomic scope" value="Bacteria"/>
</dbReference>
<dbReference type="OrthoDB" id="5298508at2"/>
<sequence length="117" mass="13311">MEKRQFNRVDFSSPAMLLQQNQHWQTSIIDISLNGALIAYPDEFNGNLDLEFELDIEFEGANRAIIVFGEIVHSANHCLGFHIKCMDIESISELRRLVELNLGDSSLLKRDFASLVS</sequence>
<comment type="caution">
    <text evidence="3">The sequence shown here is derived from an EMBL/GenBank/DDBJ whole genome shotgun (WGS) entry which is preliminary data.</text>
</comment>
<feature type="domain" description="PilZ" evidence="2">
    <location>
        <begin position="2"/>
        <end position="99"/>
    </location>
</feature>
<keyword evidence="4" id="KW-1185">Reference proteome</keyword>
<dbReference type="InterPro" id="IPR009875">
    <property type="entry name" value="PilZ_domain"/>
</dbReference>
<name>K6X5M9_9ALTE</name>
<protein>
    <recommendedName>
        <fullName evidence="1">Cyclic diguanosine monophosphate-binding protein</fullName>
        <shortName evidence="1">c-di-GMP-binding protein</shortName>
    </recommendedName>
    <alternativeName>
        <fullName evidence="1">Pilz domain-containing protein</fullName>
    </alternativeName>
</protein>
<reference evidence="3 4" key="1">
    <citation type="journal article" date="2017" name="Antonie Van Leeuwenhoek">
        <title>Rhizobium rhizosphaerae sp. nov., a novel species isolated from rice rhizosphere.</title>
        <authorList>
            <person name="Zhao J.J."/>
            <person name="Zhang J."/>
            <person name="Zhang R.J."/>
            <person name="Zhang C.W."/>
            <person name="Yin H.Q."/>
            <person name="Zhang X.X."/>
        </authorList>
    </citation>
    <scope>NUCLEOTIDE SEQUENCE [LARGE SCALE GENOMIC DNA]</scope>
    <source>
        <strain evidence="3 4">E3</strain>
    </source>
</reference>
<dbReference type="Pfam" id="PF07238">
    <property type="entry name" value="PilZ"/>
    <property type="match status" value="1"/>
</dbReference>
<gene>
    <name evidence="3" type="ORF">GLIP_3300</name>
</gene>
<accession>K6X5M9</accession>
<dbReference type="PIRSF" id="PIRSF028141">
    <property type="entry name" value="C-di-GMP_BP_PA4608"/>
    <property type="match status" value="1"/>
</dbReference>
<evidence type="ECO:0000313" key="4">
    <source>
        <dbReference type="Proteomes" id="UP000006334"/>
    </source>
</evidence>
<comment type="subunit">
    <text evidence="1">Monomer in both c-di-GMP-bound and free forms.</text>
</comment>
<dbReference type="RefSeq" id="WP_008845718.1">
    <property type="nucleotide sequence ID" value="NZ_BAEN01000064.1"/>
</dbReference>
<evidence type="ECO:0000313" key="3">
    <source>
        <dbReference type="EMBL" id="GAC15914.1"/>
    </source>
</evidence>
<organism evidence="3 4">
    <name type="scientific">Aliiglaciecola lipolytica E3</name>
    <dbReference type="NCBI Taxonomy" id="1127673"/>
    <lineage>
        <taxon>Bacteria</taxon>
        <taxon>Pseudomonadati</taxon>
        <taxon>Pseudomonadota</taxon>
        <taxon>Gammaproteobacteria</taxon>
        <taxon>Alteromonadales</taxon>
        <taxon>Alteromonadaceae</taxon>
        <taxon>Aliiglaciecola</taxon>
    </lineage>
</organism>
<keyword evidence="1" id="KW-0973">c-di-GMP</keyword>
<proteinExistence type="predicted"/>
<dbReference type="STRING" id="1127673.GLIP_3300"/>
<comment type="function">
    <text evidence="1">Binds the second messenger bis-(3'-5') cyclic dimeric guanosine monophosphate (c-di-GMP). Can bind two c-di-GMP molecules per monomer. May play a role in bacterial second-messenger regulated processes. Binding to c-di-GMP induces a conformational change of the C- and N-termini resulting in the exposure of a highly negative surface on one side of the protein to a possible effector protein.</text>
</comment>
<dbReference type="InterPro" id="IPR027021">
    <property type="entry name" value="C-di-GMP_BP_PA4608"/>
</dbReference>
<dbReference type="GO" id="GO:0035438">
    <property type="term" value="F:cyclic-di-GMP binding"/>
    <property type="evidence" value="ECO:0007669"/>
    <property type="project" value="InterPro"/>
</dbReference>
<evidence type="ECO:0000259" key="2">
    <source>
        <dbReference type="Pfam" id="PF07238"/>
    </source>
</evidence>
<dbReference type="EMBL" id="BAEN01000064">
    <property type="protein sequence ID" value="GAC15914.1"/>
    <property type="molecule type" value="Genomic_DNA"/>
</dbReference>
<evidence type="ECO:0000256" key="1">
    <source>
        <dbReference type="PIRNR" id="PIRNR028141"/>
    </source>
</evidence>
<dbReference type="Proteomes" id="UP000006334">
    <property type="component" value="Unassembled WGS sequence"/>
</dbReference>